<keyword evidence="3" id="KW-1185">Reference proteome</keyword>
<dbReference type="SUPFAM" id="SSF51445">
    <property type="entry name" value="(Trans)glycosidases"/>
    <property type="match status" value="1"/>
</dbReference>
<comment type="caution">
    <text evidence="2">The sequence shown here is derived from an EMBL/GenBank/DDBJ whole genome shotgun (WGS) entry which is preliminary data.</text>
</comment>
<accession>A0A8J3YLP5</accession>
<organism evidence="2 3">
    <name type="scientific">Virgisporangium aliadipatigenens</name>
    <dbReference type="NCBI Taxonomy" id="741659"/>
    <lineage>
        <taxon>Bacteria</taxon>
        <taxon>Bacillati</taxon>
        <taxon>Actinomycetota</taxon>
        <taxon>Actinomycetes</taxon>
        <taxon>Micromonosporales</taxon>
        <taxon>Micromonosporaceae</taxon>
        <taxon>Virgisporangium</taxon>
    </lineage>
</organism>
<evidence type="ECO:0000256" key="1">
    <source>
        <dbReference type="SAM" id="SignalP"/>
    </source>
</evidence>
<proteinExistence type="predicted"/>
<evidence type="ECO:0000313" key="2">
    <source>
        <dbReference type="EMBL" id="GIJ46058.1"/>
    </source>
</evidence>
<sequence length="311" mass="32939">MSRTRTALLVPIVLAGGVAVPAAPALAATFAVVGATTSVGDTVGSGNTCAGFLDERTHLGPLAVRRVFTSGAAVPTADAITCQTTHGGILWYSFKTTCTPTAVAAGSCDTEIQNIATAMPSGSYLTYFHEPEDDMTGVQFVNAFKRVFTVAKAVNAAVKVVPVHMAYQWRPGSTNVTNNGTGGDREIQDWIVPATHADAYGVDLYWQASTRGSEPDDPVGVGSDPRMLRWYGAFGGLGEPLTLTEWGIDDDVAPRASRGPAIRASKTWLASHGFTIVCWWQHDNWYLGATTYPAGGYADPDGVAAYQELFL</sequence>
<feature type="chain" id="PRO_5035146246" description="GH26 domain-containing protein" evidence="1">
    <location>
        <begin position="28"/>
        <end position="311"/>
    </location>
</feature>
<feature type="signal peptide" evidence="1">
    <location>
        <begin position="1"/>
        <end position="27"/>
    </location>
</feature>
<dbReference type="InterPro" id="IPR017853">
    <property type="entry name" value="GH"/>
</dbReference>
<dbReference type="RefSeq" id="WP_203899598.1">
    <property type="nucleotide sequence ID" value="NZ_BOPF01000009.1"/>
</dbReference>
<dbReference type="Proteomes" id="UP000619260">
    <property type="component" value="Unassembled WGS sequence"/>
</dbReference>
<reference evidence="2" key="1">
    <citation type="submission" date="2021-01" db="EMBL/GenBank/DDBJ databases">
        <title>Whole genome shotgun sequence of Virgisporangium aliadipatigenens NBRC 105644.</title>
        <authorList>
            <person name="Komaki H."/>
            <person name="Tamura T."/>
        </authorList>
    </citation>
    <scope>NUCLEOTIDE SEQUENCE</scope>
    <source>
        <strain evidence="2">NBRC 105644</strain>
    </source>
</reference>
<evidence type="ECO:0000313" key="3">
    <source>
        <dbReference type="Proteomes" id="UP000619260"/>
    </source>
</evidence>
<protein>
    <recommendedName>
        <fullName evidence="4">GH26 domain-containing protein</fullName>
    </recommendedName>
</protein>
<dbReference type="EMBL" id="BOPF01000009">
    <property type="protein sequence ID" value="GIJ46058.1"/>
    <property type="molecule type" value="Genomic_DNA"/>
</dbReference>
<dbReference type="Gene3D" id="3.20.20.80">
    <property type="entry name" value="Glycosidases"/>
    <property type="match status" value="1"/>
</dbReference>
<name>A0A8J3YLP5_9ACTN</name>
<evidence type="ECO:0008006" key="4">
    <source>
        <dbReference type="Google" id="ProtNLM"/>
    </source>
</evidence>
<keyword evidence="1" id="KW-0732">Signal</keyword>
<gene>
    <name evidence="2" type="ORF">Val02_29440</name>
</gene>
<dbReference type="AlphaFoldDB" id="A0A8J3YLP5"/>